<dbReference type="InterPro" id="IPR041183">
    <property type="entry name" value="Cyclophilin-like"/>
</dbReference>
<evidence type="ECO:0000259" key="1">
    <source>
        <dbReference type="Pfam" id="PF18050"/>
    </source>
</evidence>
<dbReference type="Gene3D" id="2.40.100.20">
    <property type="match status" value="1"/>
</dbReference>
<dbReference type="Proteomes" id="UP000243745">
    <property type="component" value="Unassembled WGS sequence"/>
</dbReference>
<name>A0A662ZJA6_9GAMM</name>
<accession>A0A662ZJA6</accession>
<dbReference type="InterPro" id="IPR029000">
    <property type="entry name" value="Cyclophilin-like_dom_sf"/>
</dbReference>
<dbReference type="Pfam" id="PF18050">
    <property type="entry name" value="Cyclophil_like2"/>
    <property type="match status" value="1"/>
</dbReference>
<evidence type="ECO:0000313" key="2">
    <source>
        <dbReference type="EMBL" id="SFP45681.1"/>
    </source>
</evidence>
<dbReference type="OrthoDB" id="5298378at2"/>
<organism evidence="2 3">
    <name type="scientific">Ruminobacter amylophilus</name>
    <dbReference type="NCBI Taxonomy" id="867"/>
    <lineage>
        <taxon>Bacteria</taxon>
        <taxon>Pseudomonadati</taxon>
        <taxon>Pseudomonadota</taxon>
        <taxon>Gammaproteobacteria</taxon>
        <taxon>Aeromonadales</taxon>
        <taxon>Succinivibrionaceae</taxon>
        <taxon>Ruminobacter</taxon>
    </lineage>
</organism>
<keyword evidence="3" id="KW-1185">Reference proteome</keyword>
<protein>
    <recommendedName>
        <fullName evidence="1">Cyclophilin-like domain-containing protein</fullName>
    </recommendedName>
</protein>
<dbReference type="AlphaFoldDB" id="A0A662ZJA6"/>
<gene>
    <name evidence="2" type="ORF">SAMN02910344_01438</name>
</gene>
<feature type="domain" description="Cyclophilin-like" evidence="1">
    <location>
        <begin position="5"/>
        <end position="113"/>
    </location>
</feature>
<dbReference type="SUPFAM" id="SSF50891">
    <property type="entry name" value="Cyclophilin-like"/>
    <property type="match status" value="1"/>
</dbReference>
<evidence type="ECO:0000313" key="3">
    <source>
        <dbReference type="Proteomes" id="UP000243745"/>
    </source>
</evidence>
<proteinExistence type="predicted"/>
<dbReference type="EMBL" id="FOXF01000025">
    <property type="protein sequence ID" value="SFP45681.1"/>
    <property type="molecule type" value="Genomic_DNA"/>
</dbReference>
<dbReference type="RefSeq" id="WP_093142385.1">
    <property type="nucleotide sequence ID" value="NZ_FOXF01000025.1"/>
</dbReference>
<reference evidence="2 3" key="1">
    <citation type="submission" date="2016-10" db="EMBL/GenBank/DDBJ databases">
        <authorList>
            <person name="Varghese N."/>
            <person name="Submissions S."/>
        </authorList>
    </citation>
    <scope>NUCLEOTIDE SEQUENCE [LARGE SCALE GENOMIC DNA]</scope>
    <source>
        <strain evidence="2 3">DSM 1361</strain>
    </source>
</reference>
<sequence length="120" mass="13209">MLKVKIDSVDVSVLWEKNESVEALRTIACKAPVNISTKMYGGFEQVGELGTALPHSDTEITSAPGDILLYCGSMIVLFYGKNTWSYTRLGRITGKTPEELKELLGKEHVTVSITSENTEK</sequence>